<proteinExistence type="predicted"/>
<dbReference type="EMBL" id="JAUYVI010000001">
    <property type="protein sequence ID" value="MDQ7246741.1"/>
    <property type="molecule type" value="Genomic_DNA"/>
</dbReference>
<organism evidence="1 2">
    <name type="scientific">Dongia sedimenti</name>
    <dbReference type="NCBI Taxonomy" id="3064282"/>
    <lineage>
        <taxon>Bacteria</taxon>
        <taxon>Pseudomonadati</taxon>
        <taxon>Pseudomonadota</taxon>
        <taxon>Alphaproteobacteria</taxon>
        <taxon>Rhodospirillales</taxon>
        <taxon>Dongiaceae</taxon>
        <taxon>Dongia</taxon>
    </lineage>
</organism>
<reference evidence="2" key="1">
    <citation type="submission" date="2023-08" db="EMBL/GenBank/DDBJ databases">
        <title>Rhodospirillaceae gen. nov., a novel taxon isolated from the Yangtze River Yuezi River estuary sludge.</title>
        <authorList>
            <person name="Ruan L."/>
        </authorList>
    </citation>
    <scope>NUCLEOTIDE SEQUENCE [LARGE SCALE GENOMIC DNA]</scope>
    <source>
        <strain evidence="2">R-7</strain>
    </source>
</reference>
<protein>
    <submittedName>
        <fullName evidence="1">Uncharacterized protein</fullName>
    </submittedName>
</protein>
<gene>
    <name evidence="1" type="ORF">Q8A70_03650</name>
</gene>
<name>A0ABU0YG91_9PROT</name>
<sequence length="83" mass="9202">MQDSDEMQAVLMNLLAQVQRSFTPSEMGEVESLVTTGSHRQAVETVCRFANQGHHPLPMQARAMVFKLADRLGMDPEQLGLMG</sequence>
<dbReference type="RefSeq" id="WP_379954135.1">
    <property type="nucleotide sequence ID" value="NZ_JAUYVI010000001.1"/>
</dbReference>
<evidence type="ECO:0000313" key="1">
    <source>
        <dbReference type="EMBL" id="MDQ7246741.1"/>
    </source>
</evidence>
<dbReference type="Proteomes" id="UP001230156">
    <property type="component" value="Unassembled WGS sequence"/>
</dbReference>
<comment type="caution">
    <text evidence="1">The sequence shown here is derived from an EMBL/GenBank/DDBJ whole genome shotgun (WGS) entry which is preliminary data.</text>
</comment>
<evidence type="ECO:0000313" key="2">
    <source>
        <dbReference type="Proteomes" id="UP001230156"/>
    </source>
</evidence>
<keyword evidence="2" id="KW-1185">Reference proteome</keyword>
<accession>A0ABU0YG91</accession>